<dbReference type="SUPFAM" id="SSF63829">
    <property type="entry name" value="Calcium-dependent phosphotriesterase"/>
    <property type="match status" value="1"/>
</dbReference>
<name>A0ABY7GJD1_9GAMM</name>
<dbReference type="Proteomes" id="UP001162780">
    <property type="component" value="Chromosome"/>
</dbReference>
<dbReference type="EMBL" id="CP113517">
    <property type="protein sequence ID" value="WAR44178.1"/>
    <property type="molecule type" value="Genomic_DNA"/>
</dbReference>
<evidence type="ECO:0000313" key="2">
    <source>
        <dbReference type="Proteomes" id="UP001162780"/>
    </source>
</evidence>
<dbReference type="RefSeq" id="WP_255189167.1">
    <property type="nucleotide sequence ID" value="NZ_CP113517.1"/>
</dbReference>
<reference evidence="1" key="1">
    <citation type="submission" date="2022-11" db="EMBL/GenBank/DDBJ databases">
        <title>Methylomonas rapida sp. nov., Carotenoid-Producing Obligate Methanotrophs with High Growth Characteristics and Biotechnological Potential.</title>
        <authorList>
            <person name="Tikhonova E.N."/>
            <person name="Suleimanov R.Z."/>
            <person name="Miroshnikov K."/>
            <person name="Oshkin I.Y."/>
            <person name="Belova S.E."/>
            <person name="Danilova O.V."/>
            <person name="Ashikhmin A."/>
            <person name="Konopkin A."/>
            <person name="But S.Y."/>
            <person name="Khmelenina V.N."/>
            <person name="Kuznetsov N."/>
            <person name="Pimenov N.V."/>
            <person name="Dedysh S.N."/>
        </authorList>
    </citation>
    <scope>NUCLEOTIDE SEQUENCE</scope>
    <source>
        <strain evidence="1">MP1</strain>
    </source>
</reference>
<sequence>MNNRLPLEGLTIRTAVVRLPDRGYIAAADTKIEMAEPHTIFFTWNRGDFNQGDRNYNAHSLCLINRPEPGLVDISEQGYYSVNTANGFMSGDILESSQPPPKEARYGGFRSVSEIAGRAFAVGLRGLVYRLDELNLWMRIDDGLPNTFNIQAIHGFAEKDIYAVGRKGEVWHYDGQVWVKLDMPTNAHLTSVKCAADGKVYIAGHNGTLMCGSGETWEVINHESTDEDLWDVEWFEDTVYVSSMSSVYRLEGQRLVKVDFGNDAPKTCYQLSTADGVMWSNGEDDIMSFDGKVWVRIV</sequence>
<proteinExistence type="predicted"/>
<keyword evidence="2" id="KW-1185">Reference proteome</keyword>
<protein>
    <submittedName>
        <fullName evidence="1">Uncharacterized protein</fullName>
    </submittedName>
</protein>
<organism evidence="1 2">
    <name type="scientific">Methylomonas rapida</name>
    <dbReference type="NCBI Taxonomy" id="2963939"/>
    <lineage>
        <taxon>Bacteria</taxon>
        <taxon>Pseudomonadati</taxon>
        <taxon>Pseudomonadota</taxon>
        <taxon>Gammaproteobacteria</taxon>
        <taxon>Methylococcales</taxon>
        <taxon>Methylococcaceae</taxon>
        <taxon>Methylomonas</taxon>
    </lineage>
</organism>
<gene>
    <name evidence="1" type="ORF">NM686_017645</name>
</gene>
<evidence type="ECO:0000313" key="1">
    <source>
        <dbReference type="EMBL" id="WAR44178.1"/>
    </source>
</evidence>
<accession>A0ABY7GJD1</accession>